<evidence type="ECO:0000313" key="2">
    <source>
        <dbReference type="Proteomes" id="UP000249016"/>
    </source>
</evidence>
<dbReference type="AlphaFoldDB" id="A0A327NK09"/>
<evidence type="ECO:0000313" key="1">
    <source>
        <dbReference type="EMBL" id="RAI72888.1"/>
    </source>
</evidence>
<reference evidence="1 2" key="1">
    <citation type="submission" date="2018-06" db="EMBL/GenBank/DDBJ databases">
        <title>Spirosoma sp. HMF3257 Genome sequencing and assembly.</title>
        <authorList>
            <person name="Kang H."/>
            <person name="Cha I."/>
            <person name="Kim H."/>
            <person name="Kang J."/>
            <person name="Joh K."/>
        </authorList>
    </citation>
    <scope>NUCLEOTIDE SEQUENCE [LARGE SCALE GENOMIC DNA]</scope>
    <source>
        <strain evidence="1 2">HMF3257</strain>
    </source>
</reference>
<gene>
    <name evidence="1" type="ORF">HMF3257_38965</name>
</gene>
<evidence type="ECO:0008006" key="3">
    <source>
        <dbReference type="Google" id="ProtNLM"/>
    </source>
</evidence>
<accession>A0A327NK09</accession>
<dbReference type="Gene3D" id="1.25.40.10">
    <property type="entry name" value="Tetratricopeptide repeat domain"/>
    <property type="match status" value="1"/>
</dbReference>
<dbReference type="Proteomes" id="UP000249016">
    <property type="component" value="Unassembled WGS sequence"/>
</dbReference>
<organism evidence="1 2">
    <name type="scientific">Spirosoma telluris</name>
    <dbReference type="NCBI Taxonomy" id="2183553"/>
    <lineage>
        <taxon>Bacteria</taxon>
        <taxon>Pseudomonadati</taxon>
        <taxon>Bacteroidota</taxon>
        <taxon>Cytophagia</taxon>
        <taxon>Cytophagales</taxon>
        <taxon>Cytophagaceae</taxon>
        <taxon>Spirosoma</taxon>
    </lineage>
</organism>
<dbReference type="EMBL" id="QLII01000004">
    <property type="protein sequence ID" value="RAI72888.1"/>
    <property type="molecule type" value="Genomic_DNA"/>
</dbReference>
<proteinExistence type="predicted"/>
<sequence>MALEAKHFEAAYLEPLLKAFIESANPEKRANVKTNADQVLPHWSALPLQLQQALAVIYLDNQEYQQAKELFKKLVKPGEESDALRFYLFTLFEERKEIDEFLTQMAYWRTHFTPDLDLLLREAALFRSMNRYEGLLEVSVFGMHHFSDRPLFWIDRINALHQLGRHDELLPLLDDRLLSLRLPTEIRFNLAHIYLLHGQHELGLEASYRELKANWNNVQLKNIYFSRIALADNLQSIPTPDIAEPNMVVRLASQDKRPLIELTPDRISSDLVAKNILGKGVGDTFTYKRGDLEETYKVDQLFNKYSGQAMLIAEEAKHNPMNGTGIESFEIDFSAPEKFFEFLQERYGTSGTELKLLSNDARHKFSKGEIGFLEVTLRAFGETRFRLGHLSPQTMEMVFP</sequence>
<dbReference type="InterPro" id="IPR011990">
    <property type="entry name" value="TPR-like_helical_dom_sf"/>
</dbReference>
<dbReference type="SUPFAM" id="SSF48452">
    <property type="entry name" value="TPR-like"/>
    <property type="match status" value="1"/>
</dbReference>
<name>A0A327NK09_9BACT</name>
<dbReference type="RefSeq" id="WP_111351416.1">
    <property type="nucleotide sequence ID" value="NZ_QLII01000004.1"/>
</dbReference>
<protein>
    <recommendedName>
        <fullName evidence="3">Tetratricopeptide repeat protein</fullName>
    </recommendedName>
</protein>
<keyword evidence="2" id="KW-1185">Reference proteome</keyword>
<comment type="caution">
    <text evidence="1">The sequence shown here is derived from an EMBL/GenBank/DDBJ whole genome shotgun (WGS) entry which is preliminary data.</text>
</comment>